<dbReference type="EMBL" id="AEPV01000047">
    <property type="protein sequence ID" value="EFU73832.1"/>
    <property type="molecule type" value="Genomic_DNA"/>
</dbReference>
<comment type="caution">
    <text evidence="2">The sequence shown here is derived from an EMBL/GenBank/DDBJ whole genome shotgun (WGS) entry which is preliminary data.</text>
</comment>
<dbReference type="eggNOG" id="COG3619">
    <property type="taxonomic scope" value="Bacteria"/>
</dbReference>
<dbReference type="Proteomes" id="UP000010296">
    <property type="component" value="Unassembled WGS sequence"/>
</dbReference>
<dbReference type="PATRIC" id="fig|888064.11.peg.351"/>
<dbReference type="AlphaFoldDB" id="E6LG45"/>
<dbReference type="STRING" id="888064.HMPREF9088_1335"/>
<dbReference type="InterPro" id="IPR010699">
    <property type="entry name" value="DUF1275"/>
</dbReference>
<keyword evidence="1" id="KW-1133">Transmembrane helix</keyword>
<evidence type="ECO:0000313" key="2">
    <source>
        <dbReference type="EMBL" id="EFU73832.1"/>
    </source>
</evidence>
<dbReference type="HOGENOM" id="CLU_079303_0_0_9"/>
<name>E6LG45_ENTI1</name>
<keyword evidence="3" id="KW-1185">Reference proteome</keyword>
<proteinExistence type="predicted"/>
<organism evidence="2 3">
    <name type="scientific">Enterococcus italicus (strain DSM 15952 / CCUG 50447 / LMG 22039 / TP 1.5)</name>
    <dbReference type="NCBI Taxonomy" id="888064"/>
    <lineage>
        <taxon>Bacteria</taxon>
        <taxon>Bacillati</taxon>
        <taxon>Bacillota</taxon>
        <taxon>Bacilli</taxon>
        <taxon>Lactobacillales</taxon>
        <taxon>Enterococcaceae</taxon>
        <taxon>Enterococcus</taxon>
    </lineage>
</organism>
<feature type="transmembrane region" description="Helical" evidence="1">
    <location>
        <begin position="198"/>
        <end position="220"/>
    </location>
</feature>
<gene>
    <name evidence="2" type="ORF">HMPREF9088_1335</name>
</gene>
<feature type="transmembrane region" description="Helical" evidence="1">
    <location>
        <begin position="87"/>
        <end position="105"/>
    </location>
</feature>
<accession>E6LG45</accession>
<reference evidence="2 3" key="1">
    <citation type="submission" date="2010-12" db="EMBL/GenBank/DDBJ databases">
        <authorList>
            <person name="Muzny D."/>
            <person name="Qin X."/>
            <person name="Deng J."/>
            <person name="Jiang H."/>
            <person name="Liu Y."/>
            <person name="Qu J."/>
            <person name="Song X.-Z."/>
            <person name="Zhang L."/>
            <person name="Thornton R."/>
            <person name="Coyle M."/>
            <person name="Francisco L."/>
            <person name="Jackson L."/>
            <person name="Javaid M."/>
            <person name="Korchina V."/>
            <person name="Kovar C."/>
            <person name="Mata R."/>
            <person name="Mathew T."/>
            <person name="Ngo R."/>
            <person name="Nguyen L."/>
            <person name="Nguyen N."/>
            <person name="Okwuonu G."/>
            <person name="Ongeri F."/>
            <person name="Pham C."/>
            <person name="Simmons D."/>
            <person name="Wilczek-Boney K."/>
            <person name="Hale W."/>
            <person name="Jakkamsetti A."/>
            <person name="Pham P."/>
            <person name="Ruth R."/>
            <person name="San Lucas F."/>
            <person name="Warren J."/>
            <person name="Zhang J."/>
            <person name="Zhao Z."/>
            <person name="Zhou C."/>
            <person name="Zhu D."/>
            <person name="Lee S."/>
            <person name="Bess C."/>
            <person name="Blankenburg K."/>
            <person name="Forbes L."/>
            <person name="Fu Q."/>
            <person name="Gubbala S."/>
            <person name="Hirani K."/>
            <person name="Jayaseelan J.C."/>
            <person name="Lara F."/>
            <person name="Munidasa M."/>
            <person name="Palculict T."/>
            <person name="Patil S."/>
            <person name="Pu L.-L."/>
            <person name="Saada N."/>
            <person name="Tang L."/>
            <person name="Weissenberger G."/>
            <person name="Zhu Y."/>
            <person name="Hemphill L."/>
            <person name="Shang Y."/>
            <person name="Youmans B."/>
            <person name="Ayvaz T."/>
            <person name="Ross M."/>
            <person name="Santibanez J."/>
            <person name="Aqrawi P."/>
            <person name="Gross S."/>
            <person name="Joshi V."/>
            <person name="Fowler G."/>
            <person name="Nazareth L."/>
            <person name="Reid J."/>
            <person name="Worley K."/>
            <person name="Petrosino J."/>
            <person name="Highlander S."/>
            <person name="Gibbs R."/>
        </authorList>
    </citation>
    <scope>NUCLEOTIDE SEQUENCE [LARGE SCALE GENOMIC DNA]</scope>
    <source>
        <strain evidence="3">DSM 15952 / CCUG 50447 / LMG 22039 / TP 1.5</strain>
    </source>
</reference>
<feature type="transmembrane region" description="Helical" evidence="1">
    <location>
        <begin position="111"/>
        <end position="130"/>
    </location>
</feature>
<sequence length="225" mass="25401">MKNNFHEFRSVGLLLTFIGGAVDLYTYTHYGAFASAQTGNLVLSISQAVNGEWSGTGQKLLSVLFFFLGVLTGKFMMRYFRLKGWAFWRLIILYGEAILFLLISFRSINSHPTLVTMAISFATAAQWISFDKINGRAYTSLFTTGNMKGLAAGLHDYVVTRDKAAFDTFMHYLLVVGAFVVGSICAAFSYRFFHEQGIFLVSILFFYLAISQTILVLKFYRSDYE</sequence>
<dbReference type="RefSeq" id="WP_007208353.1">
    <property type="nucleotide sequence ID" value="NZ_GL622241.1"/>
</dbReference>
<dbReference type="Pfam" id="PF06912">
    <property type="entry name" value="DUF1275"/>
    <property type="match status" value="1"/>
</dbReference>
<keyword evidence="1" id="KW-0812">Transmembrane</keyword>
<keyword evidence="1" id="KW-0472">Membrane</keyword>
<dbReference type="PANTHER" id="PTHR37314:SF4">
    <property type="entry name" value="UPF0700 TRANSMEMBRANE PROTEIN YOAK"/>
    <property type="match status" value="1"/>
</dbReference>
<dbReference type="OrthoDB" id="7057004at2"/>
<dbReference type="GeneID" id="302705616"/>
<feature type="transmembrane region" description="Helical" evidence="1">
    <location>
        <begin position="169"/>
        <end position="192"/>
    </location>
</feature>
<protein>
    <recommendedName>
        <fullName evidence="4">DUF1275 domain-containing protein</fullName>
    </recommendedName>
</protein>
<evidence type="ECO:0000313" key="3">
    <source>
        <dbReference type="Proteomes" id="UP000010296"/>
    </source>
</evidence>
<dbReference type="PANTHER" id="PTHR37314">
    <property type="entry name" value="SLR0142 PROTEIN"/>
    <property type="match status" value="1"/>
</dbReference>
<feature type="transmembrane region" description="Helical" evidence="1">
    <location>
        <begin position="60"/>
        <end position="80"/>
    </location>
</feature>
<evidence type="ECO:0000256" key="1">
    <source>
        <dbReference type="SAM" id="Phobius"/>
    </source>
</evidence>
<evidence type="ECO:0008006" key="4">
    <source>
        <dbReference type="Google" id="ProtNLM"/>
    </source>
</evidence>